<dbReference type="InterPro" id="IPR012394">
    <property type="entry name" value="Aldehyde_DH_NAD(P)"/>
</dbReference>
<dbReference type="STRING" id="915059.NH26_13470"/>
<dbReference type="GO" id="GO:0006081">
    <property type="term" value="P:aldehyde metabolic process"/>
    <property type="evidence" value="ECO:0007669"/>
    <property type="project" value="InterPro"/>
</dbReference>
<sequence>MENVIITSDQNVQNIEDIFIHLRKNTQAIKDTNAKQRIKKLKSLEKYILDHRSEIQSAIHHDFKKNPTETDATEILSTLGLLRHTKKNLKKWMKPTKVGTPLSMLGTSSKVIEEPKGVCLIISPWNYPFYLAIGPLIYAIAAGNTVALKPSELSSNTSLFIEKMVKELFPPDEINVILGGVETSTKLLEKKFDHIFFTGSPQVGKVIMNAAAKHLTSVTLELGGKSPTVLLNDTDLKDAADKITWGKFINAGQTCIAPDYCLIPKELETQFIDQMQNTINEFYSPDGEIIELSKDFARIISKKHFLRLQHLIHDAAEKGATVMMNGEMHEDSKYIPPTIISNVSDDMLIMQEEIFGPILPIKTYTQIEEALSYISSKEKPLALYIFGQKKKDINHVLKNTTAGGTSINETVIHINNPELPFGGVNNSGIGKSHGIYGFKGFSNQRAILKNRVGMTGIKPVYPPYGNLATKLLDFIITKL</sequence>
<dbReference type="PROSITE" id="PS00687">
    <property type="entry name" value="ALDEHYDE_DEHYDR_GLU"/>
    <property type="match status" value="1"/>
</dbReference>
<feature type="active site" evidence="5 6">
    <location>
        <position position="221"/>
    </location>
</feature>
<dbReference type="GO" id="GO:0005737">
    <property type="term" value="C:cytoplasm"/>
    <property type="evidence" value="ECO:0007669"/>
    <property type="project" value="TreeGrafter"/>
</dbReference>
<dbReference type="PANTHER" id="PTHR43570:SF20">
    <property type="entry name" value="ALDEHYDE DEHYDROGENASE ALDX-RELATED"/>
    <property type="match status" value="1"/>
</dbReference>
<dbReference type="Pfam" id="PF00171">
    <property type="entry name" value="Aldedh"/>
    <property type="match status" value="1"/>
</dbReference>
<dbReference type="InterPro" id="IPR015590">
    <property type="entry name" value="Aldehyde_DH_dom"/>
</dbReference>
<comment type="similarity">
    <text evidence="1 4 7">Belongs to the aldehyde dehydrogenase family.</text>
</comment>
<protein>
    <recommendedName>
        <fullName evidence="4">Aldehyde dehydrogenase</fullName>
    </recommendedName>
</protein>
<evidence type="ECO:0000256" key="7">
    <source>
        <dbReference type="RuleBase" id="RU003345"/>
    </source>
</evidence>
<gene>
    <name evidence="9" type="ORF">NH26_13470</name>
</gene>
<dbReference type="EMBL" id="JRYR02000001">
    <property type="protein sequence ID" value="OHX67277.1"/>
    <property type="molecule type" value="Genomic_DNA"/>
</dbReference>
<dbReference type="Gene3D" id="3.40.605.10">
    <property type="entry name" value="Aldehyde Dehydrogenase, Chain A, domain 1"/>
    <property type="match status" value="1"/>
</dbReference>
<dbReference type="InterPro" id="IPR016161">
    <property type="entry name" value="Ald_DH/histidinol_DH"/>
</dbReference>
<dbReference type="SUPFAM" id="SSF53720">
    <property type="entry name" value="ALDH-like"/>
    <property type="match status" value="1"/>
</dbReference>
<dbReference type="InterPro" id="IPR016162">
    <property type="entry name" value="Ald_DH_N"/>
</dbReference>
<organism evidence="9 10">
    <name type="scientific">Flammeovirga pacifica</name>
    <dbReference type="NCBI Taxonomy" id="915059"/>
    <lineage>
        <taxon>Bacteria</taxon>
        <taxon>Pseudomonadati</taxon>
        <taxon>Bacteroidota</taxon>
        <taxon>Cytophagia</taxon>
        <taxon>Cytophagales</taxon>
        <taxon>Flammeovirgaceae</taxon>
        <taxon>Flammeovirga</taxon>
    </lineage>
</organism>
<evidence type="ECO:0000313" key="10">
    <source>
        <dbReference type="Proteomes" id="UP000179797"/>
    </source>
</evidence>
<dbReference type="PIRSF" id="PIRSF036492">
    <property type="entry name" value="ALDH"/>
    <property type="match status" value="1"/>
</dbReference>
<dbReference type="PROSITE" id="PS00070">
    <property type="entry name" value="ALDEHYDE_DEHYDR_CYS"/>
    <property type="match status" value="1"/>
</dbReference>
<dbReference type="RefSeq" id="WP_044226138.1">
    <property type="nucleotide sequence ID" value="NZ_JRYR02000001.1"/>
</dbReference>
<dbReference type="InterPro" id="IPR016163">
    <property type="entry name" value="Ald_DH_C"/>
</dbReference>
<dbReference type="PANTHER" id="PTHR43570">
    <property type="entry name" value="ALDEHYDE DEHYDROGENASE"/>
    <property type="match status" value="1"/>
</dbReference>
<evidence type="ECO:0000313" key="9">
    <source>
        <dbReference type="EMBL" id="OHX67277.1"/>
    </source>
</evidence>
<evidence type="ECO:0000256" key="2">
    <source>
        <dbReference type="ARBA" id="ARBA00023002"/>
    </source>
</evidence>
<proteinExistence type="inferred from homology"/>
<keyword evidence="10" id="KW-1185">Reference proteome</keyword>
<keyword evidence="2 4" id="KW-0560">Oxidoreductase</keyword>
<name>A0A1S1Z220_FLAPC</name>
<evidence type="ECO:0000256" key="6">
    <source>
        <dbReference type="PROSITE-ProRule" id="PRU10007"/>
    </source>
</evidence>
<feature type="active site" evidence="5">
    <location>
        <position position="255"/>
    </location>
</feature>
<dbReference type="FunFam" id="3.40.309.10:FF:000003">
    <property type="entry name" value="Aldehyde dehydrogenase"/>
    <property type="match status" value="1"/>
</dbReference>
<dbReference type="InterPro" id="IPR029510">
    <property type="entry name" value="Ald_DH_CS_GLU"/>
</dbReference>
<reference evidence="9 10" key="1">
    <citation type="journal article" date="2012" name="Int. J. Syst. Evol. Microbiol.">
        <title>Flammeovirga pacifica sp. nov., isolated from deep-sea sediment.</title>
        <authorList>
            <person name="Xu H."/>
            <person name="Fu Y."/>
            <person name="Yang N."/>
            <person name="Ding Z."/>
            <person name="Lai Q."/>
            <person name="Zeng R."/>
        </authorList>
    </citation>
    <scope>NUCLEOTIDE SEQUENCE [LARGE SCALE GENOMIC DNA]</scope>
    <source>
        <strain evidence="10">DSM 24597 / LMG 26175 / WPAGA1</strain>
    </source>
</reference>
<evidence type="ECO:0000259" key="8">
    <source>
        <dbReference type="Pfam" id="PF00171"/>
    </source>
</evidence>
<accession>A0A1S1Z220</accession>
<dbReference type="AlphaFoldDB" id="A0A1S1Z220"/>
<dbReference type="FunFam" id="3.40.605.10:FF:000004">
    <property type="entry name" value="Aldehyde dehydrogenase"/>
    <property type="match status" value="1"/>
</dbReference>
<keyword evidence="3" id="KW-0520">NAD</keyword>
<dbReference type="OrthoDB" id="9762913at2"/>
<evidence type="ECO:0000256" key="1">
    <source>
        <dbReference type="ARBA" id="ARBA00009986"/>
    </source>
</evidence>
<evidence type="ECO:0000256" key="3">
    <source>
        <dbReference type="ARBA" id="ARBA00023027"/>
    </source>
</evidence>
<comment type="caution">
    <text evidence="9">The sequence shown here is derived from an EMBL/GenBank/DDBJ whole genome shotgun (WGS) entry which is preliminary data.</text>
</comment>
<dbReference type="Gene3D" id="3.40.309.10">
    <property type="entry name" value="Aldehyde Dehydrogenase, Chain A, domain 2"/>
    <property type="match status" value="1"/>
</dbReference>
<evidence type="ECO:0000256" key="4">
    <source>
        <dbReference type="PIRNR" id="PIRNR036492"/>
    </source>
</evidence>
<evidence type="ECO:0000256" key="5">
    <source>
        <dbReference type="PIRSR" id="PIRSR036492-1"/>
    </source>
</evidence>
<dbReference type="Proteomes" id="UP000179797">
    <property type="component" value="Unassembled WGS sequence"/>
</dbReference>
<dbReference type="InterPro" id="IPR016160">
    <property type="entry name" value="Ald_DH_CS_CYS"/>
</dbReference>
<feature type="domain" description="Aldehyde dehydrogenase" evidence="8">
    <location>
        <begin position="10"/>
        <end position="446"/>
    </location>
</feature>
<dbReference type="GO" id="GO:0004029">
    <property type="term" value="F:aldehyde dehydrogenase (NAD+) activity"/>
    <property type="evidence" value="ECO:0007669"/>
    <property type="project" value="TreeGrafter"/>
</dbReference>